<dbReference type="AlphaFoldDB" id="A0A1J5U6J0"/>
<evidence type="ECO:0000313" key="4">
    <source>
        <dbReference type="Proteomes" id="UP000182798"/>
    </source>
</evidence>
<dbReference type="Proteomes" id="UP000182798">
    <property type="component" value="Unassembled WGS sequence"/>
</dbReference>
<feature type="chain" id="PRO_5009635937" evidence="2">
    <location>
        <begin position="28"/>
        <end position="554"/>
    </location>
</feature>
<comment type="caution">
    <text evidence="3">The sequence shown here is derived from an EMBL/GenBank/DDBJ whole genome shotgun (WGS) entry which is preliminary data.</text>
</comment>
<keyword evidence="2" id="KW-0732">Signal</keyword>
<feature type="signal peptide" evidence="2">
    <location>
        <begin position="1"/>
        <end position="27"/>
    </location>
</feature>
<dbReference type="OrthoDB" id="9742701at2"/>
<dbReference type="RefSeq" id="WP_071564645.1">
    <property type="nucleotide sequence ID" value="NZ_MIQH01000663.1"/>
</dbReference>
<proteinExistence type="predicted"/>
<dbReference type="EMBL" id="MIQH01000663">
    <property type="protein sequence ID" value="OIR24438.1"/>
    <property type="molecule type" value="Genomic_DNA"/>
</dbReference>
<gene>
    <name evidence="3" type="ORF">BGC33_10470</name>
</gene>
<evidence type="ECO:0000256" key="2">
    <source>
        <dbReference type="SAM" id="SignalP"/>
    </source>
</evidence>
<accession>A0A1J5U6J0</accession>
<name>A0A1J5U6J0_9GAMM</name>
<protein>
    <submittedName>
        <fullName evidence="3">Uncharacterized protein</fullName>
    </submittedName>
</protein>
<reference evidence="4" key="1">
    <citation type="submission" date="2016-09" db="EMBL/GenBank/DDBJ databases">
        <title>Genome Sequence of Bathymodiolus thermophilus sulfur-oxidizing gill endosymbiont.</title>
        <authorList>
            <person name="Ponnudurai R."/>
            <person name="Kleiner M."/>
            <person name="Sayavedra L."/>
            <person name="Thuermer A."/>
            <person name="Felbeck H."/>
            <person name="Schlueter R."/>
            <person name="Schweder T."/>
            <person name="Markert S."/>
        </authorList>
    </citation>
    <scope>NUCLEOTIDE SEQUENCE [LARGE SCALE GENOMIC DNA]</scope>
    <source>
        <strain evidence="4">BAT/CrabSpa'14</strain>
    </source>
</reference>
<evidence type="ECO:0000313" key="3">
    <source>
        <dbReference type="EMBL" id="OIR24438.1"/>
    </source>
</evidence>
<feature type="compositionally biased region" description="Basic and acidic residues" evidence="1">
    <location>
        <begin position="451"/>
        <end position="464"/>
    </location>
</feature>
<organism evidence="3 4">
    <name type="scientific">Bathymodiolus thermophilus thioautotrophic gill symbiont</name>
    <dbReference type="NCBI Taxonomy" id="2360"/>
    <lineage>
        <taxon>Bacteria</taxon>
        <taxon>Pseudomonadati</taxon>
        <taxon>Pseudomonadota</taxon>
        <taxon>Gammaproteobacteria</taxon>
        <taxon>sulfur-oxidizing symbionts</taxon>
    </lineage>
</organism>
<feature type="region of interest" description="Disordered" evidence="1">
    <location>
        <begin position="445"/>
        <end position="464"/>
    </location>
</feature>
<sequence>MKKFITRTLLSVALMTSLILISNVAHAAVSEITGVKLNYIGANGLEFQFSFSEPLEGDSTQHEYNKGAFTFNAISDFFEITLGDDKKTLSYSYSSMPDNVTVAADLSLIKEDLKFYSNYQGGISDEAKIQFDNLFLPVNNISVSTMKSITVSAKKGSDQKIKEIRFDIALNKILTWRELGKDNSQLHKLVKMGGTYVTVNVSMSDLNSGNKNLQIIYVGNVESATMTMDLGDLRHSLTQVFSNFYPFTFNGFRDQFDALALPILKLSTMESIQSSTFTSAGIEYEKLSMTFNEDLIWKEGYGYDMNCSSSNCQVVKADGVYIDVALSTDQVDDKKKLILTYSIENSPTITMSLVDLKAYLRKTLYSFKGGLTDAVKAQYNSLELSKSAALQEQEKSIQAEKDAKVHAQAAHEASEIAKAAITIAISFEAKNNAIEAANKTQASADDVSATDIDRKKSATDNAKQAKEDAESAKLAFDTLYEAKAIKGYWRFPVIKDLNYVTDKYNYVGKTDDKGMYKCQNSEVVSFSVGHIEVATISCPGFGRLARTITLFNMP</sequence>
<evidence type="ECO:0000256" key="1">
    <source>
        <dbReference type="SAM" id="MobiDB-lite"/>
    </source>
</evidence>